<keyword evidence="8" id="KW-1185">Reference proteome</keyword>
<reference evidence="7 8" key="1">
    <citation type="submission" date="2024-08" db="EMBL/GenBank/DDBJ databases">
        <title>Pantoea ronii - a newly identified human opportunistic pathogen.</title>
        <authorList>
            <person name="Keidar-Friedman D."/>
            <person name="Sorek N."/>
            <person name="Leshin-Carmel D."/>
            <person name="Tsur A."/>
            <person name="Amsalem M."/>
            <person name="Tolkach D."/>
            <person name="Brosh-Nissimov T."/>
        </authorList>
    </citation>
    <scope>NUCLEOTIDE SEQUENCE [LARGE SCALE GENOMIC DNA]</scope>
    <source>
        <strain evidence="7 8">AA23256</strain>
    </source>
</reference>
<keyword evidence="3 5" id="KW-0418">Kinase</keyword>
<keyword evidence="1 5" id="KW-0808">Transferase</keyword>
<keyword evidence="2 5" id="KW-0547">Nucleotide-binding</keyword>
<dbReference type="InterPro" id="IPR011009">
    <property type="entry name" value="Kinase-like_dom_sf"/>
</dbReference>
<name>A0ABW7PWI6_9GAMM</name>
<evidence type="ECO:0000256" key="5">
    <source>
        <dbReference type="HAMAP-Rule" id="MF_01604"/>
    </source>
</evidence>
<accession>A0ABW7PWI6</accession>
<evidence type="ECO:0000256" key="3">
    <source>
        <dbReference type="ARBA" id="ARBA00022777"/>
    </source>
</evidence>
<dbReference type="SUPFAM" id="SSF56112">
    <property type="entry name" value="Protein kinase-like (PK-like)"/>
    <property type="match status" value="1"/>
</dbReference>
<dbReference type="HAMAP" id="MF_01604">
    <property type="entry name" value="Thiamine_kinase"/>
    <property type="match status" value="1"/>
</dbReference>
<dbReference type="Proteomes" id="UP001611251">
    <property type="component" value="Unassembled WGS sequence"/>
</dbReference>
<evidence type="ECO:0000313" key="8">
    <source>
        <dbReference type="Proteomes" id="UP001611251"/>
    </source>
</evidence>
<gene>
    <name evidence="5 7" type="primary">thiK</name>
    <name evidence="7" type="ORF">ABU178_08185</name>
</gene>
<dbReference type="InterPro" id="IPR002575">
    <property type="entry name" value="Aminoglycoside_PTrfase"/>
</dbReference>
<comment type="caution">
    <text evidence="7">The sequence shown here is derived from an EMBL/GenBank/DDBJ whole genome shotgun (WGS) entry which is preliminary data.</text>
</comment>
<organism evidence="7 8">
    <name type="scientific">Pantoea osteomyelitidis</name>
    <dbReference type="NCBI Taxonomy" id="3230026"/>
    <lineage>
        <taxon>Bacteria</taxon>
        <taxon>Pseudomonadati</taxon>
        <taxon>Pseudomonadota</taxon>
        <taxon>Gammaproteobacteria</taxon>
        <taxon>Enterobacterales</taxon>
        <taxon>Erwiniaceae</taxon>
        <taxon>Pantoea</taxon>
    </lineage>
</organism>
<dbReference type="NCBIfam" id="NF007620">
    <property type="entry name" value="PRK10271.1"/>
    <property type="match status" value="1"/>
</dbReference>
<feature type="domain" description="Aminoglycoside phosphotransferase" evidence="6">
    <location>
        <begin position="38"/>
        <end position="224"/>
    </location>
</feature>
<protein>
    <recommendedName>
        <fullName evidence="5">Thiamine kinase</fullName>
        <ecNumber evidence="5">2.7.1.89</ecNumber>
    </recommendedName>
</protein>
<comment type="function">
    <text evidence="5">Catalyzes the phosphorylation of thiamine to thiamine phosphate.</text>
</comment>
<comment type="similarity">
    <text evidence="5">Belongs to the thiamine kinase family.</text>
</comment>
<dbReference type="Pfam" id="PF01636">
    <property type="entry name" value="APH"/>
    <property type="match status" value="1"/>
</dbReference>
<proteinExistence type="inferred from homology"/>
<evidence type="ECO:0000256" key="2">
    <source>
        <dbReference type="ARBA" id="ARBA00022741"/>
    </source>
</evidence>
<keyword evidence="4 5" id="KW-0067">ATP-binding</keyword>
<evidence type="ECO:0000256" key="1">
    <source>
        <dbReference type="ARBA" id="ARBA00022679"/>
    </source>
</evidence>
<dbReference type="GO" id="GO:0019165">
    <property type="term" value="F:thiamine kinase activity"/>
    <property type="evidence" value="ECO:0007669"/>
    <property type="project" value="UniProtKB-EC"/>
</dbReference>
<evidence type="ECO:0000313" key="7">
    <source>
        <dbReference type="EMBL" id="MFH8134150.1"/>
    </source>
</evidence>
<dbReference type="EC" id="2.7.1.89" evidence="5"/>
<evidence type="ECO:0000256" key="4">
    <source>
        <dbReference type="ARBA" id="ARBA00022840"/>
    </source>
</evidence>
<sequence>MIQSIDPALQRLLDHIQPAAQPAGCFLPLDGLTGQSGKVETAAGPLLARRQPLLPIPFVNRQREYRILKKLRSSGLAPQPLAVNPHWLLLRWQSGALISADEFTQRQDEVISLLHGLHQQPLTGYRLSLTPLLQHYWQLCQQRNLRWQRALRRLMREGEPKPLRLAPVHMDVHSGNLLATQQGLRLIDWEYAADGDVALEIAALCAADPVQQSRWTALYAGAARLPLWQLEAQVRRWQPWLRLLMASWYQLRAEQSGDATLRQLAAESWQSI</sequence>
<dbReference type="EMBL" id="JBGFSN010000004">
    <property type="protein sequence ID" value="MFH8134150.1"/>
    <property type="molecule type" value="Genomic_DNA"/>
</dbReference>
<comment type="pathway">
    <text evidence="5">Cofactor biosynthesis; thiamine diphosphate biosynthesis; thiamine phosphate from thiamine: step 1/1.</text>
</comment>
<dbReference type="Gene3D" id="3.90.1200.10">
    <property type="match status" value="1"/>
</dbReference>
<comment type="catalytic activity">
    <reaction evidence="5">
        <text>thiamine + ATP = thiamine phosphate + ADP + H(+)</text>
        <dbReference type="Rhea" id="RHEA:12012"/>
        <dbReference type="ChEBI" id="CHEBI:15378"/>
        <dbReference type="ChEBI" id="CHEBI:18385"/>
        <dbReference type="ChEBI" id="CHEBI:30616"/>
        <dbReference type="ChEBI" id="CHEBI:37575"/>
        <dbReference type="ChEBI" id="CHEBI:456216"/>
        <dbReference type="EC" id="2.7.1.89"/>
    </reaction>
</comment>
<dbReference type="InterPro" id="IPR014093">
    <property type="entry name" value="Thiamine_kinase"/>
</dbReference>
<evidence type="ECO:0000259" key="6">
    <source>
        <dbReference type="Pfam" id="PF01636"/>
    </source>
</evidence>